<dbReference type="AlphaFoldDB" id="A0AAU9T5R1"/>
<dbReference type="Proteomes" id="UP000836841">
    <property type="component" value="Chromosome 7"/>
</dbReference>
<evidence type="ECO:0000313" key="2">
    <source>
        <dbReference type="Proteomes" id="UP000836841"/>
    </source>
</evidence>
<proteinExistence type="predicted"/>
<dbReference type="PANTHER" id="PTHR34287:SF4">
    <property type="entry name" value="OS04G0504200 PROTEIN"/>
    <property type="match status" value="1"/>
</dbReference>
<gene>
    <name evidence="1" type="ORF">TAV2_LOCUS25733</name>
</gene>
<name>A0AAU9T5R1_THLAR</name>
<reference evidence="1 2" key="1">
    <citation type="submission" date="2022-03" db="EMBL/GenBank/DDBJ databases">
        <authorList>
            <person name="Nunn A."/>
            <person name="Chopra R."/>
            <person name="Nunn A."/>
            <person name="Contreras Garrido A."/>
        </authorList>
    </citation>
    <scope>NUCLEOTIDE SEQUENCE [LARGE SCALE GENOMIC DNA]</scope>
</reference>
<evidence type="ECO:0000313" key="1">
    <source>
        <dbReference type="EMBL" id="CAH2079081.1"/>
    </source>
</evidence>
<dbReference type="EMBL" id="OU466863">
    <property type="protein sequence ID" value="CAH2079081.1"/>
    <property type="molecule type" value="Genomic_DNA"/>
</dbReference>
<organism evidence="1 2">
    <name type="scientific">Thlaspi arvense</name>
    <name type="common">Field penny-cress</name>
    <dbReference type="NCBI Taxonomy" id="13288"/>
    <lineage>
        <taxon>Eukaryota</taxon>
        <taxon>Viridiplantae</taxon>
        <taxon>Streptophyta</taxon>
        <taxon>Embryophyta</taxon>
        <taxon>Tracheophyta</taxon>
        <taxon>Spermatophyta</taxon>
        <taxon>Magnoliopsida</taxon>
        <taxon>eudicotyledons</taxon>
        <taxon>Gunneridae</taxon>
        <taxon>Pentapetalae</taxon>
        <taxon>rosids</taxon>
        <taxon>malvids</taxon>
        <taxon>Brassicales</taxon>
        <taxon>Brassicaceae</taxon>
        <taxon>Thlaspideae</taxon>
        <taxon>Thlaspi</taxon>
    </lineage>
</organism>
<keyword evidence="2" id="KW-1185">Reference proteome</keyword>
<sequence length="166" mass="19244">MAKRLNLQEEEEEEKENFPLITTKVVEYLQPVMCRELLGKFPDNSAFGFDYTQSSLWSPLLPRNYSTPSDLDFDSDSCVCRNLELGEFQERKKKMNMKISMKKKKKKKSKLVKLDMKNEDSTKIGCFAIPTKGWDGLLKAASKHFKKSRKKRDSVADVKLLTFCKC</sequence>
<protein>
    <submittedName>
        <fullName evidence="1">Uncharacterized protein</fullName>
    </submittedName>
</protein>
<dbReference type="PANTHER" id="PTHR34287">
    <property type="entry name" value="OS06G0551500 PROTEIN-RELATED"/>
    <property type="match status" value="1"/>
</dbReference>
<accession>A0AAU9T5R1</accession>